<protein>
    <submittedName>
        <fullName evidence="4">Sulfurtransferase</fullName>
    </submittedName>
</protein>
<evidence type="ECO:0000259" key="3">
    <source>
        <dbReference type="PROSITE" id="PS50206"/>
    </source>
</evidence>
<dbReference type="Proteomes" id="UP000388235">
    <property type="component" value="Chromosome"/>
</dbReference>
<dbReference type="Gene3D" id="3.40.250.10">
    <property type="entry name" value="Rhodanese-like domain"/>
    <property type="match status" value="2"/>
</dbReference>
<keyword evidence="1" id="KW-0677">Repeat</keyword>
<feature type="domain" description="Rhodanese" evidence="3">
    <location>
        <begin position="61"/>
        <end position="173"/>
    </location>
</feature>
<proteinExistence type="predicted"/>
<dbReference type="PROSITE" id="PS00380">
    <property type="entry name" value="RHODANESE_1"/>
    <property type="match status" value="1"/>
</dbReference>
<accession>A0A5Q2Q9L8</accession>
<name>A0A5Q2Q9L8_9GAMM</name>
<keyword evidence="4" id="KW-0808">Transferase</keyword>
<feature type="signal peptide" evidence="2">
    <location>
        <begin position="1"/>
        <end position="31"/>
    </location>
</feature>
<dbReference type="AlphaFoldDB" id="A0A5Q2Q9L8"/>
<evidence type="ECO:0000313" key="4">
    <source>
        <dbReference type="EMBL" id="QGG79634.1"/>
    </source>
</evidence>
<dbReference type="SUPFAM" id="SSF52821">
    <property type="entry name" value="Rhodanese/Cell cycle control phosphatase"/>
    <property type="match status" value="2"/>
</dbReference>
<dbReference type="InterPro" id="IPR001307">
    <property type="entry name" value="Thiosulphate_STrfase_CS"/>
</dbReference>
<dbReference type="PANTHER" id="PTHR43855">
    <property type="entry name" value="THIOSULFATE SULFURTRANSFERASE"/>
    <property type="match status" value="1"/>
</dbReference>
<feature type="chain" id="PRO_5024409622" evidence="2">
    <location>
        <begin position="32"/>
        <end position="336"/>
    </location>
</feature>
<dbReference type="SMART" id="SM00450">
    <property type="entry name" value="RHOD"/>
    <property type="match status" value="2"/>
</dbReference>
<evidence type="ECO:0000256" key="2">
    <source>
        <dbReference type="SAM" id="SignalP"/>
    </source>
</evidence>
<keyword evidence="2" id="KW-0732">Signal</keyword>
<dbReference type="EMBL" id="CP045871">
    <property type="protein sequence ID" value="QGG79634.1"/>
    <property type="molecule type" value="Genomic_DNA"/>
</dbReference>
<reference evidence="4 5" key="1">
    <citation type="submission" date="2019-11" db="EMBL/GenBank/DDBJ databases">
        <authorList>
            <person name="Khan S.A."/>
            <person name="Jeon C.O."/>
            <person name="Chun B.H."/>
        </authorList>
    </citation>
    <scope>NUCLEOTIDE SEQUENCE [LARGE SCALE GENOMIC DNA]</scope>
    <source>
        <strain evidence="4 5">IMCC 1097</strain>
    </source>
</reference>
<dbReference type="InterPro" id="IPR001763">
    <property type="entry name" value="Rhodanese-like_dom"/>
</dbReference>
<dbReference type="CDD" id="cd01448">
    <property type="entry name" value="TST_Repeat_1"/>
    <property type="match status" value="1"/>
</dbReference>
<feature type="domain" description="Rhodanese" evidence="3">
    <location>
        <begin position="203"/>
        <end position="315"/>
    </location>
</feature>
<sequence length="336" mass="35262">MRALNITRSPIMRTLKLLAASATLASAGALANGLPAVDSVALPGDRIVLASVIQAPELEALLGSVQIVDIRGDKDAFEAGHIPGAVQIGYGAFRGPKTNPGALPELNALTQALGAAGLRADAPLVVAHFGENSTDFGAAARVYWTFKSLGFENLSILNGGTKGYLAAGFEAAKGAVSPVASNLELTFNDQWYASTETVKARIDSGQGRLLDSRTPAFYAGEAWHGAAKKPGILPGADNFAFTAFFDEASLKSQAEVNKIVAANGLDQAQTVSYCNTGHWAATNWFVLSEVAQIPEVTLYAESMVEWSNAELPMDNVPGAAKFALLKVKKWADGLIN</sequence>
<dbReference type="Pfam" id="PF00581">
    <property type="entry name" value="Rhodanese"/>
    <property type="match status" value="2"/>
</dbReference>
<organism evidence="4 5">
    <name type="scientific">Litorivicinus lipolyticus</name>
    <dbReference type="NCBI Taxonomy" id="418701"/>
    <lineage>
        <taxon>Bacteria</taxon>
        <taxon>Pseudomonadati</taxon>
        <taxon>Pseudomonadota</taxon>
        <taxon>Gammaproteobacteria</taxon>
        <taxon>Oceanospirillales</taxon>
        <taxon>Litorivicinaceae</taxon>
        <taxon>Litorivicinus</taxon>
    </lineage>
</organism>
<dbReference type="OrthoDB" id="9781034at2"/>
<dbReference type="InterPro" id="IPR036873">
    <property type="entry name" value="Rhodanese-like_dom_sf"/>
</dbReference>
<dbReference type="PANTHER" id="PTHR43855:SF1">
    <property type="entry name" value="THIOSULFATE SULFURTRANSFERASE"/>
    <property type="match status" value="1"/>
</dbReference>
<dbReference type="GO" id="GO:0004792">
    <property type="term" value="F:thiosulfate-cyanide sulfurtransferase activity"/>
    <property type="evidence" value="ECO:0007669"/>
    <property type="project" value="InterPro"/>
</dbReference>
<dbReference type="KEGG" id="llp:GH975_03240"/>
<evidence type="ECO:0000313" key="5">
    <source>
        <dbReference type="Proteomes" id="UP000388235"/>
    </source>
</evidence>
<gene>
    <name evidence="4" type="ORF">GH975_03240</name>
</gene>
<dbReference type="InterPro" id="IPR051126">
    <property type="entry name" value="Thiosulfate_sulfurtransferase"/>
</dbReference>
<dbReference type="PROSITE" id="PS50206">
    <property type="entry name" value="RHODANESE_3"/>
    <property type="match status" value="2"/>
</dbReference>
<keyword evidence="5" id="KW-1185">Reference proteome</keyword>
<evidence type="ECO:0000256" key="1">
    <source>
        <dbReference type="ARBA" id="ARBA00022737"/>
    </source>
</evidence>